<dbReference type="RefSeq" id="XP_068368181.1">
    <property type="nucleotide sequence ID" value="XM_068497892.1"/>
</dbReference>
<feature type="domain" description="Protein kinase" evidence="3">
    <location>
        <begin position="8"/>
        <end position="256"/>
    </location>
</feature>
<comment type="caution">
    <text evidence="4">The sequence shown here is derived from an EMBL/GenBank/DDBJ whole genome shotgun (WGS) entry which is preliminary data.</text>
</comment>
<dbReference type="Pfam" id="PF00069">
    <property type="entry name" value="Pkinase"/>
    <property type="match status" value="1"/>
</dbReference>
<dbReference type="InterPro" id="IPR011009">
    <property type="entry name" value="Kinase-like_dom_sf"/>
</dbReference>
<dbReference type="SUPFAM" id="SSF56112">
    <property type="entry name" value="Protein kinase-like (PK-like)"/>
    <property type="match status" value="1"/>
</dbReference>
<dbReference type="PANTHER" id="PTHR24346">
    <property type="entry name" value="MAP/MICROTUBULE AFFINITY-REGULATING KINASE"/>
    <property type="match status" value="1"/>
</dbReference>
<dbReference type="VEuPathDB" id="TrichDB:TRFO_14566"/>
<evidence type="ECO:0000256" key="2">
    <source>
        <dbReference type="ARBA" id="ARBA00022840"/>
    </source>
</evidence>
<evidence type="ECO:0000313" key="4">
    <source>
        <dbReference type="EMBL" id="OHT15045.1"/>
    </source>
</evidence>
<keyword evidence="1" id="KW-0547">Nucleotide-binding</keyword>
<dbReference type="GO" id="GO:0004674">
    <property type="term" value="F:protein serine/threonine kinase activity"/>
    <property type="evidence" value="ECO:0007669"/>
    <property type="project" value="TreeGrafter"/>
</dbReference>
<keyword evidence="5" id="KW-1185">Reference proteome</keyword>
<gene>
    <name evidence="4" type="ORF">TRFO_14566</name>
</gene>
<reference evidence="4" key="1">
    <citation type="submission" date="2016-10" db="EMBL/GenBank/DDBJ databases">
        <authorList>
            <person name="Benchimol M."/>
            <person name="Almeida L.G."/>
            <person name="Vasconcelos A.T."/>
            <person name="Perreira-Neves A."/>
            <person name="Rosa I.A."/>
            <person name="Tasca T."/>
            <person name="Bogo M.R."/>
            <person name="de Souza W."/>
        </authorList>
    </citation>
    <scope>NUCLEOTIDE SEQUENCE [LARGE SCALE GENOMIC DNA]</scope>
    <source>
        <strain evidence="4">K</strain>
    </source>
</reference>
<dbReference type="EMBL" id="MLAK01000282">
    <property type="protein sequence ID" value="OHT15045.1"/>
    <property type="molecule type" value="Genomic_DNA"/>
</dbReference>
<evidence type="ECO:0000259" key="3">
    <source>
        <dbReference type="PROSITE" id="PS50011"/>
    </source>
</evidence>
<proteinExistence type="predicted"/>
<keyword evidence="4" id="KW-0418">Kinase</keyword>
<dbReference type="GO" id="GO:0035556">
    <property type="term" value="P:intracellular signal transduction"/>
    <property type="evidence" value="ECO:0007669"/>
    <property type="project" value="TreeGrafter"/>
</dbReference>
<keyword evidence="2" id="KW-0067">ATP-binding</keyword>
<dbReference type="FunFam" id="1.10.510.10:FF:000571">
    <property type="entry name" value="Maternal embryonic leucine zipper kinase"/>
    <property type="match status" value="1"/>
</dbReference>
<dbReference type="PROSITE" id="PS50011">
    <property type="entry name" value="PROTEIN_KINASE_DOM"/>
    <property type="match status" value="1"/>
</dbReference>
<accession>A0A1J4KZM6</accession>
<dbReference type="GO" id="GO:0005524">
    <property type="term" value="F:ATP binding"/>
    <property type="evidence" value="ECO:0007669"/>
    <property type="project" value="UniProtKB-KW"/>
</dbReference>
<organism evidence="4 5">
    <name type="scientific">Tritrichomonas foetus</name>
    <dbReference type="NCBI Taxonomy" id="1144522"/>
    <lineage>
        <taxon>Eukaryota</taxon>
        <taxon>Metamonada</taxon>
        <taxon>Parabasalia</taxon>
        <taxon>Tritrichomonadida</taxon>
        <taxon>Tritrichomonadidae</taxon>
        <taxon>Tritrichomonas</taxon>
    </lineage>
</organism>
<dbReference type="Gene3D" id="1.10.510.10">
    <property type="entry name" value="Transferase(Phosphotransferase) domain 1"/>
    <property type="match status" value="1"/>
</dbReference>
<dbReference type="GO" id="GO:0005737">
    <property type="term" value="C:cytoplasm"/>
    <property type="evidence" value="ECO:0007669"/>
    <property type="project" value="TreeGrafter"/>
</dbReference>
<sequence>MIPSHPSFTNYEVIGRGSSATVYKATYTPTNMQVSLKSVFNTNDPEIREETMQEINIHRSLDHPFIVSYYGSYEANDQTVIVMEFVKCMSLLDSVNQTGSLQEFDAQRIFCQLVSAVKYLHVVKKVAHRDLKLENILITYQRNIKLIDFGFAHVNVNVLKTQCASIPYAAPEIFKGEEYTESVDIWSLGVILYAMLTGELPFGDGDIVSIASKVLGGPPKYPDTLSESSRDLISKMLEIDQTKRLNIEQVEMHPWTQMTRFALLIKQDIICPPEILVNPTTDFDQSVIRTMERVGVNTSGMTLENFNEKDTETSMSYRIIKKCLMFPVYQKVLQAAVFPKQTVNSAMVMPQKVSRLPNIYSPGENKNLLQDSQNLQTASMFLPAPILQKPTGKKVNLPLKNKAKVMFGSSDAGLLFNSLGIKTRMKSMPNGGEDNDLLQTVTRSNYTLPSISMFSGLKKT</sequence>
<dbReference type="InterPro" id="IPR008271">
    <property type="entry name" value="Ser/Thr_kinase_AS"/>
</dbReference>
<dbReference type="InterPro" id="IPR000719">
    <property type="entry name" value="Prot_kinase_dom"/>
</dbReference>
<dbReference type="PANTHER" id="PTHR24346:SF30">
    <property type="entry name" value="MATERNAL EMBRYONIC LEUCINE ZIPPER KINASE"/>
    <property type="match status" value="1"/>
</dbReference>
<evidence type="ECO:0000313" key="5">
    <source>
        <dbReference type="Proteomes" id="UP000179807"/>
    </source>
</evidence>
<name>A0A1J4KZM6_9EUKA</name>
<dbReference type="Proteomes" id="UP000179807">
    <property type="component" value="Unassembled WGS sequence"/>
</dbReference>
<dbReference type="PROSITE" id="PS00108">
    <property type="entry name" value="PROTEIN_KINASE_ST"/>
    <property type="match status" value="1"/>
</dbReference>
<dbReference type="SMART" id="SM00220">
    <property type="entry name" value="S_TKc"/>
    <property type="match status" value="1"/>
</dbReference>
<evidence type="ECO:0000256" key="1">
    <source>
        <dbReference type="ARBA" id="ARBA00022741"/>
    </source>
</evidence>
<dbReference type="GeneID" id="94832596"/>
<dbReference type="AlphaFoldDB" id="A0A1J4KZM6"/>
<keyword evidence="4" id="KW-0808">Transferase</keyword>
<protein>
    <submittedName>
        <fullName evidence="4">CAMK family protein kinase</fullName>
    </submittedName>
</protein>